<dbReference type="SUPFAM" id="SSF101941">
    <property type="entry name" value="NAC domain"/>
    <property type="match status" value="1"/>
</dbReference>
<evidence type="ECO:0000256" key="5">
    <source>
        <dbReference type="ARBA" id="ARBA00023242"/>
    </source>
</evidence>
<dbReference type="Proteomes" id="UP000233837">
    <property type="component" value="Unassembled WGS sequence"/>
</dbReference>
<dbReference type="GO" id="GO:0009791">
    <property type="term" value="P:post-embryonic development"/>
    <property type="evidence" value="ECO:0007669"/>
    <property type="project" value="UniProtKB-ARBA"/>
</dbReference>
<sequence length="331" mass="37661">MSNGSPSLPPGFRFHPTDEELILHYLRKRLGPSPCPSSIIADVDIYKFNPWDLPEKATFGDREWYFFSPRDRKYPNGIRPNRAAASGYWKATGTDKPITMSKGNESIGVKKALVFYMGKPPKGVKTNWIMHEYKLVESLNKSKRRPAKHKEDSMKLDDWVLCRIYQKTNYHSSVDQEQENSAGEKASLQKSIINSKIHKSFSLSELLIEETDFSLLSRLLDTPSSTPVLGQAPFSNANFSQHSTENISNTSSSYLTSQAIESESSALVSENSLKRQRMTGNFEVDEFGGYLNPSKRINTYSQIYDQLINQFDISQTFFYQHLMLNSQLGKP</sequence>
<dbReference type="GO" id="GO:0048608">
    <property type="term" value="P:reproductive structure development"/>
    <property type="evidence" value="ECO:0007669"/>
    <property type="project" value="UniProtKB-ARBA"/>
</dbReference>
<protein>
    <submittedName>
        <fullName evidence="7">NAC transcription factor NAM-2</fullName>
    </submittedName>
</protein>
<dbReference type="PANTHER" id="PTHR31719">
    <property type="entry name" value="NAC TRANSCRIPTION FACTOR 56"/>
    <property type="match status" value="1"/>
</dbReference>
<keyword evidence="2" id="KW-0805">Transcription regulation</keyword>
<dbReference type="OrthoDB" id="1921961at2759"/>
<keyword evidence="3" id="KW-0238">DNA-binding</keyword>
<comment type="subcellular location">
    <subcellularLocation>
        <location evidence="1">Nucleus</location>
    </subcellularLocation>
</comment>
<gene>
    <name evidence="7" type="primary">NAM-2</name>
    <name evidence="7" type="ORF">MA16_Dca002587</name>
</gene>
<evidence type="ECO:0000313" key="7">
    <source>
        <dbReference type="EMBL" id="PKU69317.1"/>
    </source>
</evidence>
<dbReference type="PANTHER" id="PTHR31719:SF127">
    <property type="entry name" value="NAC TRANSCRIPTION FACTOR 29"/>
    <property type="match status" value="1"/>
</dbReference>
<evidence type="ECO:0000259" key="6">
    <source>
        <dbReference type="PROSITE" id="PS51005"/>
    </source>
</evidence>
<accession>A0A2I0W0Z3</accession>
<dbReference type="PROSITE" id="PS51005">
    <property type="entry name" value="NAC"/>
    <property type="match status" value="1"/>
</dbReference>
<evidence type="ECO:0000313" key="8">
    <source>
        <dbReference type="Proteomes" id="UP000233837"/>
    </source>
</evidence>
<evidence type="ECO:0000256" key="3">
    <source>
        <dbReference type="ARBA" id="ARBA00023125"/>
    </source>
</evidence>
<dbReference type="AlphaFoldDB" id="A0A2I0W0Z3"/>
<dbReference type="Gene3D" id="2.170.150.80">
    <property type="entry name" value="NAC domain"/>
    <property type="match status" value="1"/>
</dbReference>
<evidence type="ECO:0000256" key="1">
    <source>
        <dbReference type="ARBA" id="ARBA00004123"/>
    </source>
</evidence>
<name>A0A2I0W0Z3_9ASPA</name>
<keyword evidence="5" id="KW-0539">Nucleus</keyword>
<dbReference type="Pfam" id="PF02365">
    <property type="entry name" value="NAM"/>
    <property type="match status" value="1"/>
</dbReference>
<evidence type="ECO:0000256" key="4">
    <source>
        <dbReference type="ARBA" id="ARBA00023163"/>
    </source>
</evidence>
<proteinExistence type="predicted"/>
<dbReference type="InterPro" id="IPR036093">
    <property type="entry name" value="NAC_dom_sf"/>
</dbReference>
<reference evidence="7 8" key="1">
    <citation type="journal article" date="2016" name="Sci. Rep.">
        <title>The Dendrobium catenatum Lindl. genome sequence provides insights into polysaccharide synthase, floral development and adaptive evolution.</title>
        <authorList>
            <person name="Zhang G.Q."/>
            <person name="Xu Q."/>
            <person name="Bian C."/>
            <person name="Tsai W.C."/>
            <person name="Yeh C.M."/>
            <person name="Liu K.W."/>
            <person name="Yoshida K."/>
            <person name="Zhang L.S."/>
            <person name="Chang S.B."/>
            <person name="Chen F."/>
            <person name="Shi Y."/>
            <person name="Su Y.Y."/>
            <person name="Zhang Y.Q."/>
            <person name="Chen L.J."/>
            <person name="Yin Y."/>
            <person name="Lin M."/>
            <person name="Huang H."/>
            <person name="Deng H."/>
            <person name="Wang Z.W."/>
            <person name="Zhu S.L."/>
            <person name="Zhao X."/>
            <person name="Deng C."/>
            <person name="Niu S.C."/>
            <person name="Huang J."/>
            <person name="Wang M."/>
            <person name="Liu G.H."/>
            <person name="Yang H.J."/>
            <person name="Xiao X.J."/>
            <person name="Hsiao Y.Y."/>
            <person name="Wu W.L."/>
            <person name="Chen Y.Y."/>
            <person name="Mitsuda N."/>
            <person name="Ohme-Takagi M."/>
            <person name="Luo Y.B."/>
            <person name="Van de Peer Y."/>
            <person name="Liu Z.J."/>
        </authorList>
    </citation>
    <scope>NUCLEOTIDE SEQUENCE [LARGE SCALE GENOMIC DNA]</scope>
    <source>
        <tissue evidence="7">The whole plant</tissue>
    </source>
</reference>
<dbReference type="GO" id="GO:0006355">
    <property type="term" value="P:regulation of DNA-templated transcription"/>
    <property type="evidence" value="ECO:0007669"/>
    <property type="project" value="InterPro"/>
</dbReference>
<keyword evidence="4" id="KW-0804">Transcription</keyword>
<dbReference type="EMBL" id="KZ503041">
    <property type="protein sequence ID" value="PKU69317.1"/>
    <property type="molecule type" value="Genomic_DNA"/>
</dbReference>
<dbReference type="InterPro" id="IPR003441">
    <property type="entry name" value="NAC-dom"/>
</dbReference>
<dbReference type="FunFam" id="2.170.150.80:FF:000005">
    <property type="entry name" value="NAC transcription factor 56"/>
    <property type="match status" value="1"/>
</dbReference>
<keyword evidence="8" id="KW-1185">Reference proteome</keyword>
<feature type="domain" description="NAC" evidence="6">
    <location>
        <begin position="8"/>
        <end position="167"/>
    </location>
</feature>
<organism evidence="7 8">
    <name type="scientific">Dendrobium catenatum</name>
    <dbReference type="NCBI Taxonomy" id="906689"/>
    <lineage>
        <taxon>Eukaryota</taxon>
        <taxon>Viridiplantae</taxon>
        <taxon>Streptophyta</taxon>
        <taxon>Embryophyta</taxon>
        <taxon>Tracheophyta</taxon>
        <taxon>Spermatophyta</taxon>
        <taxon>Magnoliopsida</taxon>
        <taxon>Liliopsida</taxon>
        <taxon>Asparagales</taxon>
        <taxon>Orchidaceae</taxon>
        <taxon>Epidendroideae</taxon>
        <taxon>Malaxideae</taxon>
        <taxon>Dendrobiinae</taxon>
        <taxon>Dendrobium</taxon>
    </lineage>
</organism>
<reference evidence="7 8" key="2">
    <citation type="journal article" date="2017" name="Nature">
        <title>The Apostasia genome and the evolution of orchids.</title>
        <authorList>
            <person name="Zhang G.Q."/>
            <person name="Liu K.W."/>
            <person name="Li Z."/>
            <person name="Lohaus R."/>
            <person name="Hsiao Y.Y."/>
            <person name="Niu S.C."/>
            <person name="Wang J.Y."/>
            <person name="Lin Y.C."/>
            <person name="Xu Q."/>
            <person name="Chen L.J."/>
            <person name="Yoshida K."/>
            <person name="Fujiwara S."/>
            <person name="Wang Z.W."/>
            <person name="Zhang Y.Q."/>
            <person name="Mitsuda N."/>
            <person name="Wang M."/>
            <person name="Liu G.H."/>
            <person name="Pecoraro L."/>
            <person name="Huang H.X."/>
            <person name="Xiao X.J."/>
            <person name="Lin M."/>
            <person name="Wu X.Y."/>
            <person name="Wu W.L."/>
            <person name="Chen Y.Y."/>
            <person name="Chang S.B."/>
            <person name="Sakamoto S."/>
            <person name="Ohme-Takagi M."/>
            <person name="Yagi M."/>
            <person name="Zeng S.J."/>
            <person name="Shen C.Y."/>
            <person name="Yeh C.M."/>
            <person name="Luo Y.B."/>
            <person name="Tsai W.C."/>
            <person name="Van de Peer Y."/>
            <person name="Liu Z.J."/>
        </authorList>
    </citation>
    <scope>NUCLEOTIDE SEQUENCE [LARGE SCALE GENOMIC DNA]</scope>
    <source>
        <tissue evidence="7">The whole plant</tissue>
    </source>
</reference>
<evidence type="ECO:0000256" key="2">
    <source>
        <dbReference type="ARBA" id="ARBA00023015"/>
    </source>
</evidence>
<dbReference type="GO" id="GO:0005634">
    <property type="term" value="C:nucleus"/>
    <property type="evidence" value="ECO:0007669"/>
    <property type="project" value="UniProtKB-SubCell"/>
</dbReference>
<dbReference type="GO" id="GO:0003677">
    <property type="term" value="F:DNA binding"/>
    <property type="evidence" value="ECO:0007669"/>
    <property type="project" value="UniProtKB-KW"/>
</dbReference>